<dbReference type="Proteomes" id="UP000263435">
    <property type="component" value="Segment"/>
</dbReference>
<dbReference type="EMBL" id="MH645904">
    <property type="protein sequence ID" value="AXQ66671.1"/>
    <property type="molecule type" value="Genomic_DNA"/>
</dbReference>
<evidence type="ECO:0000313" key="2">
    <source>
        <dbReference type="Proteomes" id="UP000263435"/>
    </source>
</evidence>
<name>A0A385E4F5_9CAUD</name>
<sequence length="52" mass="6330">MFRNLYRKFLKWLDYHFGGFCPAKTEAENEQEDKMFSRKAEILKELKKNDGK</sequence>
<dbReference type="RefSeq" id="YP_009808493.1">
    <property type="nucleotide sequence ID" value="NC_048041.1"/>
</dbReference>
<dbReference type="KEGG" id="vg:54999396"/>
<organism evidence="1 2">
    <name type="scientific">Vibrio phage vB_VpS_PG07</name>
    <dbReference type="NCBI Taxonomy" id="2301664"/>
    <lineage>
        <taxon>Viruses</taxon>
        <taxon>Duplodnaviria</taxon>
        <taxon>Heunggongvirae</taxon>
        <taxon>Uroviricota</taxon>
        <taxon>Caudoviricetes</taxon>
        <taxon>Demerecviridae</taxon>
        <taxon>Pogseptimavirus</taxon>
        <taxon>Pogseptimavirus PG07</taxon>
    </lineage>
</organism>
<evidence type="ECO:0000313" key="1">
    <source>
        <dbReference type="EMBL" id="AXQ66671.1"/>
    </source>
</evidence>
<dbReference type="GeneID" id="54999396"/>
<reference evidence="1 2" key="1">
    <citation type="submission" date="2018-07" db="EMBL/GenBank/DDBJ databases">
        <title>Sequencing of PG07.</title>
        <authorList>
            <person name="Ding T."/>
        </authorList>
    </citation>
    <scope>NUCLEOTIDE SEQUENCE [LARGE SCALE GENOMIC DNA]</scope>
</reference>
<keyword evidence="2" id="KW-1185">Reference proteome</keyword>
<protein>
    <submittedName>
        <fullName evidence="1">Uncharacterized protein</fullName>
    </submittedName>
</protein>
<proteinExistence type="predicted"/>
<accession>A0A385E4F5</accession>